<evidence type="ECO:0000256" key="3">
    <source>
        <dbReference type="ARBA" id="ARBA00022989"/>
    </source>
</evidence>
<keyword evidence="4" id="KW-0472">Membrane</keyword>
<keyword evidence="2" id="KW-0812">Transmembrane</keyword>
<keyword evidence="3" id="KW-1133">Transmembrane helix</keyword>
<organism evidence="6 7">
    <name type="scientific">Stachybotrys chartarum (strain CBS 109288 / IBT 7711)</name>
    <name type="common">Toxic black mold</name>
    <name type="synonym">Stilbospora chartarum</name>
    <dbReference type="NCBI Taxonomy" id="1280523"/>
    <lineage>
        <taxon>Eukaryota</taxon>
        <taxon>Fungi</taxon>
        <taxon>Dikarya</taxon>
        <taxon>Ascomycota</taxon>
        <taxon>Pezizomycotina</taxon>
        <taxon>Sordariomycetes</taxon>
        <taxon>Hypocreomycetidae</taxon>
        <taxon>Hypocreales</taxon>
        <taxon>Stachybotryaceae</taxon>
        <taxon>Stachybotrys</taxon>
    </lineage>
</organism>
<dbReference type="OrthoDB" id="3231000at2759"/>
<dbReference type="GO" id="GO:0046873">
    <property type="term" value="F:metal ion transmembrane transporter activity"/>
    <property type="evidence" value="ECO:0007669"/>
    <property type="project" value="InterPro"/>
</dbReference>
<evidence type="ECO:0000256" key="5">
    <source>
        <dbReference type="SAM" id="MobiDB-lite"/>
    </source>
</evidence>
<accession>A0A084BB37</accession>
<feature type="compositionally biased region" description="Polar residues" evidence="5">
    <location>
        <begin position="1"/>
        <end position="17"/>
    </location>
</feature>
<reference evidence="6 7" key="1">
    <citation type="journal article" date="2014" name="BMC Genomics">
        <title>Comparative genome sequencing reveals chemotype-specific gene clusters in the toxigenic black mold Stachybotrys.</title>
        <authorList>
            <person name="Semeiks J."/>
            <person name="Borek D."/>
            <person name="Otwinowski Z."/>
            <person name="Grishin N.V."/>
        </authorList>
    </citation>
    <scope>NUCLEOTIDE SEQUENCE [LARGE SCALE GENOMIC DNA]</scope>
    <source>
        <strain evidence="7">CBS 109288 / IBT 7711</strain>
    </source>
</reference>
<evidence type="ECO:0000313" key="7">
    <source>
        <dbReference type="Proteomes" id="UP000028045"/>
    </source>
</evidence>
<dbReference type="EMBL" id="KL647490">
    <property type="protein sequence ID" value="KEY74766.1"/>
    <property type="molecule type" value="Genomic_DNA"/>
</dbReference>
<protein>
    <submittedName>
        <fullName evidence="6">Uncharacterized protein</fullName>
    </submittedName>
</protein>
<proteinExistence type="predicted"/>
<evidence type="ECO:0000256" key="2">
    <source>
        <dbReference type="ARBA" id="ARBA00022692"/>
    </source>
</evidence>
<name>A0A084BB37_STACB</name>
<dbReference type="Gene3D" id="1.20.58.340">
    <property type="entry name" value="Magnesium transport protein CorA, transmembrane region"/>
    <property type="match status" value="1"/>
</dbReference>
<comment type="subcellular location">
    <subcellularLocation>
        <location evidence="1">Membrane</location>
        <topology evidence="1">Multi-pass membrane protein</topology>
    </subcellularLocation>
</comment>
<dbReference type="InterPro" id="IPR002523">
    <property type="entry name" value="MgTranspt_CorA/ZnTranspt_ZntB"/>
</dbReference>
<dbReference type="InterPro" id="IPR045863">
    <property type="entry name" value="CorA_TM1_TM2"/>
</dbReference>
<gene>
    <name evidence="6" type="ORF">S7711_11064</name>
</gene>
<evidence type="ECO:0000256" key="4">
    <source>
        <dbReference type="ARBA" id="ARBA00023136"/>
    </source>
</evidence>
<evidence type="ECO:0000256" key="1">
    <source>
        <dbReference type="ARBA" id="ARBA00004141"/>
    </source>
</evidence>
<dbReference type="AlphaFoldDB" id="A0A084BB37"/>
<feature type="region of interest" description="Disordered" evidence="5">
    <location>
        <begin position="1"/>
        <end position="37"/>
    </location>
</feature>
<evidence type="ECO:0000313" key="6">
    <source>
        <dbReference type="EMBL" id="KEY74766.1"/>
    </source>
</evidence>
<sequence length="514" mass="57706">MTGTASTHVCQNRSNATDRLAPLNGPEPMTSMSKVPHTQQPATQHDEYKDTILSFQDLTITGNLYYASHYRPIARLLHRRSASLGSQSTAANNYDGSPSLIAIKCFGETTNCPQSPLHEWKSSDLFESSWNNLQGNKVVFLRGFASSEILCRLGAKLDLDYEFLYQHYCRKDAIDIETGSTMPHLFPLGQGTVQLAFTSIVVRSFTLHDHYHFSVEQIMTFKLVQTEKSWTVVVWSDFGSSLSQTLGGPWNKTVKKYGNRVSFVPIAMPYSNTVIRDHIALANDKNGQASDFDGELLQSATFIPQEFSKHIDHNVASRNPFYAMDGIFRTFAASEQQFINLMADLIDNIASKGPEEGVMIELQHIYRCLQRHEERLQDTFEVLRGKGGRGWFRLEATTDSRKQKADDALQDLMHIFEKLLRRVSTVSTACKGEMEMLKHEAMFEETQKTIAQAEGLSKITAIAFVFVPLSFVTSFFGMNFPEIGAPLSGLRTGPMAIALSLLVNRVVVWKLDNS</sequence>
<dbReference type="GO" id="GO:0016020">
    <property type="term" value="C:membrane"/>
    <property type="evidence" value="ECO:0007669"/>
    <property type="project" value="UniProtKB-SubCell"/>
</dbReference>
<dbReference type="Pfam" id="PF01544">
    <property type="entry name" value="CorA"/>
    <property type="match status" value="1"/>
</dbReference>
<keyword evidence="7" id="KW-1185">Reference proteome</keyword>
<dbReference type="HOGENOM" id="CLU_023638_0_0_1"/>
<dbReference type="SUPFAM" id="SSF144083">
    <property type="entry name" value="Magnesium transport protein CorA, transmembrane region"/>
    <property type="match status" value="1"/>
</dbReference>
<dbReference type="Proteomes" id="UP000028045">
    <property type="component" value="Unassembled WGS sequence"/>
</dbReference>